<feature type="transmembrane region" description="Helical" evidence="6">
    <location>
        <begin position="153"/>
        <end position="170"/>
    </location>
</feature>
<dbReference type="PANTHER" id="PTHR43370">
    <property type="entry name" value="SUGAR ABC TRANSPORTER INTEGRAL MEMBRANE PROTEIN-RELATED"/>
    <property type="match status" value="1"/>
</dbReference>
<organism evidence="7 8">
    <name type="scientific">Halonatronomonas betaini</name>
    <dbReference type="NCBI Taxonomy" id="2778430"/>
    <lineage>
        <taxon>Bacteria</taxon>
        <taxon>Bacillati</taxon>
        <taxon>Bacillota</taxon>
        <taxon>Clostridia</taxon>
        <taxon>Halanaerobiales</taxon>
        <taxon>Halarsenatibacteraceae</taxon>
        <taxon>Halonatronomonas</taxon>
    </lineage>
</organism>
<evidence type="ECO:0000256" key="1">
    <source>
        <dbReference type="ARBA" id="ARBA00004651"/>
    </source>
</evidence>
<dbReference type="Pfam" id="PF02653">
    <property type="entry name" value="BPD_transp_2"/>
    <property type="match status" value="1"/>
</dbReference>
<feature type="transmembrane region" description="Helical" evidence="6">
    <location>
        <begin position="39"/>
        <end position="61"/>
    </location>
</feature>
<dbReference type="PANTHER" id="PTHR43370:SF1">
    <property type="entry name" value="GUANOSINE ABC TRANSPORTER PERMEASE PROTEIN NUPQ"/>
    <property type="match status" value="1"/>
</dbReference>
<keyword evidence="3 6" id="KW-0812">Transmembrane</keyword>
<evidence type="ECO:0000256" key="2">
    <source>
        <dbReference type="ARBA" id="ARBA00022475"/>
    </source>
</evidence>
<feature type="transmembrane region" description="Helical" evidence="6">
    <location>
        <begin position="96"/>
        <end position="118"/>
    </location>
</feature>
<dbReference type="RefSeq" id="WP_270453111.1">
    <property type="nucleotide sequence ID" value="NZ_JADPIE010000002.1"/>
</dbReference>
<keyword evidence="8" id="KW-1185">Reference proteome</keyword>
<keyword evidence="2" id="KW-1003">Cell membrane</keyword>
<dbReference type="EMBL" id="JADPIE010000002">
    <property type="protein sequence ID" value="MBF8436298.1"/>
    <property type="molecule type" value="Genomic_DNA"/>
</dbReference>
<feature type="transmembrane region" description="Helical" evidence="6">
    <location>
        <begin position="67"/>
        <end position="89"/>
    </location>
</feature>
<feature type="transmembrane region" description="Helical" evidence="6">
    <location>
        <begin position="6"/>
        <end position="27"/>
    </location>
</feature>
<evidence type="ECO:0000256" key="4">
    <source>
        <dbReference type="ARBA" id="ARBA00022989"/>
    </source>
</evidence>
<sequence>MTSDILAVIFNLNTFNAALRLSIPLALGAMAGAFSERAGIINIGLEGMLLMGAFAGVFGSFVTGSAWLGVGFAAVAGILTSLIFAIFIIEFKADHVVAGVGLNILALGFTTWMMQMIWGTRGASPSVASVPAIVIYFLEDIPVIGRLLGIQSPFVYIMLAMILAGWVLMFKTPLGLRIRFTGEHPEAADSQGINVKKIKYFSLLLSGFFCGVGGAYLSLGHLSQFSRNMTAGRGYMALAANIFGQWNPLGGLAASLLFGFTDAMQMRLQGIDIGLANDLIQMLPYVLTIAVLAGAVIKSRPPAALGNHYESGE</sequence>
<evidence type="ECO:0000256" key="6">
    <source>
        <dbReference type="SAM" id="Phobius"/>
    </source>
</evidence>
<evidence type="ECO:0000313" key="7">
    <source>
        <dbReference type="EMBL" id="MBF8436298.1"/>
    </source>
</evidence>
<dbReference type="CDD" id="cd06580">
    <property type="entry name" value="TM_PBP1_transp_TpRbsC_like"/>
    <property type="match status" value="1"/>
</dbReference>
<feature type="transmembrane region" description="Helical" evidence="6">
    <location>
        <begin position="234"/>
        <end position="258"/>
    </location>
</feature>
<evidence type="ECO:0000313" key="8">
    <source>
        <dbReference type="Proteomes" id="UP000621436"/>
    </source>
</evidence>
<gene>
    <name evidence="7" type="ORF">I0Q91_04335</name>
</gene>
<keyword evidence="5 6" id="KW-0472">Membrane</keyword>
<keyword evidence="4 6" id="KW-1133">Transmembrane helix</keyword>
<dbReference type="AlphaFoldDB" id="A0A931AWX0"/>
<proteinExistence type="predicted"/>
<feature type="transmembrane region" description="Helical" evidence="6">
    <location>
        <begin position="279"/>
        <end position="297"/>
    </location>
</feature>
<reference evidence="7" key="1">
    <citation type="submission" date="2020-11" db="EMBL/GenBank/DDBJ databases">
        <title>Halonatronomonas betainensis gen. nov., sp. nov. a novel haloalkaliphilic representative of the family Halanaerobiacae capable of betaine degradation.</title>
        <authorList>
            <person name="Boltyanskaya Y."/>
            <person name="Kevbrin V."/>
            <person name="Detkova E."/>
            <person name="Grouzdev D.S."/>
            <person name="Koziaeva V."/>
            <person name="Zhilina T."/>
        </authorList>
    </citation>
    <scope>NUCLEOTIDE SEQUENCE</scope>
    <source>
        <strain evidence="7">Z-7014</strain>
    </source>
</reference>
<dbReference type="Proteomes" id="UP000621436">
    <property type="component" value="Unassembled WGS sequence"/>
</dbReference>
<comment type="subcellular location">
    <subcellularLocation>
        <location evidence="1">Cell membrane</location>
        <topology evidence="1">Multi-pass membrane protein</topology>
    </subcellularLocation>
</comment>
<evidence type="ECO:0000256" key="5">
    <source>
        <dbReference type="ARBA" id="ARBA00023136"/>
    </source>
</evidence>
<comment type="caution">
    <text evidence="7">The sequence shown here is derived from an EMBL/GenBank/DDBJ whole genome shotgun (WGS) entry which is preliminary data.</text>
</comment>
<accession>A0A931AWX0</accession>
<name>A0A931AWX0_9FIRM</name>
<dbReference type="GO" id="GO:0022857">
    <property type="term" value="F:transmembrane transporter activity"/>
    <property type="evidence" value="ECO:0007669"/>
    <property type="project" value="InterPro"/>
</dbReference>
<evidence type="ECO:0000256" key="3">
    <source>
        <dbReference type="ARBA" id="ARBA00022692"/>
    </source>
</evidence>
<dbReference type="GO" id="GO:0005886">
    <property type="term" value="C:plasma membrane"/>
    <property type="evidence" value="ECO:0007669"/>
    <property type="project" value="UniProtKB-SubCell"/>
</dbReference>
<feature type="transmembrane region" description="Helical" evidence="6">
    <location>
        <begin position="200"/>
        <end position="222"/>
    </location>
</feature>
<protein>
    <submittedName>
        <fullName evidence="7">ABC transporter permease</fullName>
    </submittedName>
</protein>
<dbReference type="InterPro" id="IPR001851">
    <property type="entry name" value="ABC_transp_permease"/>
</dbReference>